<name>A0AAN8WA50_9MAGN</name>
<evidence type="ECO:0000313" key="6">
    <source>
        <dbReference type="Proteomes" id="UP001370490"/>
    </source>
</evidence>
<reference evidence="5 6" key="1">
    <citation type="submission" date="2023-12" db="EMBL/GenBank/DDBJ databases">
        <title>A high-quality genome assembly for Dillenia turbinata (Dilleniales).</title>
        <authorList>
            <person name="Chanderbali A."/>
        </authorList>
    </citation>
    <scope>NUCLEOTIDE SEQUENCE [LARGE SCALE GENOMIC DNA]</scope>
    <source>
        <strain evidence="5">LSX21</strain>
        <tissue evidence="5">Leaf</tissue>
    </source>
</reference>
<evidence type="ECO:0000256" key="3">
    <source>
        <dbReference type="PROSITE-ProRule" id="PRU00266"/>
    </source>
</evidence>
<organism evidence="5 6">
    <name type="scientific">Dillenia turbinata</name>
    <dbReference type="NCBI Taxonomy" id="194707"/>
    <lineage>
        <taxon>Eukaryota</taxon>
        <taxon>Viridiplantae</taxon>
        <taxon>Streptophyta</taxon>
        <taxon>Embryophyta</taxon>
        <taxon>Tracheophyta</taxon>
        <taxon>Spermatophyta</taxon>
        <taxon>Magnoliopsida</taxon>
        <taxon>eudicotyledons</taxon>
        <taxon>Gunneridae</taxon>
        <taxon>Pentapetalae</taxon>
        <taxon>Dilleniales</taxon>
        <taxon>Dilleniaceae</taxon>
        <taxon>Dillenia</taxon>
    </lineage>
</organism>
<accession>A0AAN8WA50</accession>
<dbReference type="Proteomes" id="UP001370490">
    <property type="component" value="Unassembled WGS sequence"/>
</dbReference>
<gene>
    <name evidence="5" type="ORF">RJ641_025288</name>
</gene>
<evidence type="ECO:0000256" key="2">
    <source>
        <dbReference type="ARBA" id="ARBA00022884"/>
    </source>
</evidence>
<dbReference type="InterPro" id="IPR014720">
    <property type="entry name" value="dsRBD_dom"/>
</dbReference>
<dbReference type="GO" id="GO:0003725">
    <property type="term" value="F:double-stranded RNA binding"/>
    <property type="evidence" value="ECO:0007669"/>
    <property type="project" value="InterPro"/>
</dbReference>
<feature type="domain" description="DRBM" evidence="4">
    <location>
        <begin position="1"/>
        <end position="70"/>
    </location>
</feature>
<feature type="non-terminal residue" evidence="5">
    <location>
        <position position="148"/>
    </location>
</feature>
<feature type="domain" description="DRBM" evidence="4">
    <location>
        <begin position="80"/>
        <end position="148"/>
    </location>
</feature>
<dbReference type="PROSITE" id="PS50137">
    <property type="entry name" value="DS_RBD"/>
    <property type="match status" value="2"/>
</dbReference>
<dbReference type="PANTHER" id="PTHR46031">
    <property type="match status" value="1"/>
</dbReference>
<keyword evidence="6" id="KW-1185">Reference proteome</keyword>
<dbReference type="SMART" id="SM00358">
    <property type="entry name" value="DSRM"/>
    <property type="match status" value="2"/>
</dbReference>
<dbReference type="Gene3D" id="3.30.160.20">
    <property type="match status" value="2"/>
</dbReference>
<dbReference type="CDD" id="cd19907">
    <property type="entry name" value="DSRM_AtDRB-like_rpt1"/>
    <property type="match status" value="1"/>
</dbReference>
<evidence type="ECO:0000259" key="4">
    <source>
        <dbReference type="PROSITE" id="PS50137"/>
    </source>
</evidence>
<protein>
    <submittedName>
        <fullName evidence="5">Double-stranded RNA-binding domain</fullName>
    </submittedName>
</protein>
<comment type="caution">
    <text evidence="5">The sequence shown here is derived from an EMBL/GenBank/DDBJ whole genome shotgun (WGS) entry which is preliminary data.</text>
</comment>
<dbReference type="PANTHER" id="PTHR46031:SF16">
    <property type="entry name" value="DOUBLE-STRANDED RNA-BINDING PROTEIN 4"/>
    <property type="match status" value="1"/>
</dbReference>
<evidence type="ECO:0000313" key="5">
    <source>
        <dbReference type="EMBL" id="KAK6944186.1"/>
    </source>
</evidence>
<dbReference type="EMBL" id="JBAMMX010000003">
    <property type="protein sequence ID" value="KAK6944186.1"/>
    <property type="molecule type" value="Genomic_DNA"/>
</dbReference>
<proteinExistence type="predicted"/>
<dbReference type="Pfam" id="PF00035">
    <property type="entry name" value="dsrm"/>
    <property type="match status" value="2"/>
</dbReference>
<keyword evidence="1" id="KW-0677">Repeat</keyword>
<keyword evidence="2 3" id="KW-0694">RNA-binding</keyword>
<dbReference type="AlphaFoldDB" id="A0AAN8WA50"/>
<evidence type="ECO:0000256" key="1">
    <source>
        <dbReference type="ARBA" id="ARBA00022737"/>
    </source>
</evidence>
<dbReference type="InterPro" id="IPR044450">
    <property type="entry name" value="AtDRB-like_DSRM_1"/>
</dbReference>
<sequence length="148" mass="16523">MYKNRLQTYAQKKNISFPIYSCEREGPIHASRFKARVIVDGKTFDAAEYCNTVKEAEHAAAKVALNSLAPDGIVEDDLGIYKNLLQELAQKEGFKLPRYSTVTNGEPHMLVFVSTVEIEGCSFRGPQSKTKKQAEMGAAKVAYNCLRE</sequence>
<dbReference type="SUPFAM" id="SSF54768">
    <property type="entry name" value="dsRNA-binding domain-like"/>
    <property type="match status" value="2"/>
</dbReference>